<evidence type="ECO:0000256" key="5">
    <source>
        <dbReference type="ARBA" id="ARBA00023136"/>
    </source>
</evidence>
<dbReference type="PRINTS" id="PR01206">
    <property type="entry name" value="ORPHTRNSPORT"/>
</dbReference>
<dbReference type="PROSITE" id="PS50267">
    <property type="entry name" value="NA_NEUROTRAN_SYMP_3"/>
    <property type="match status" value="1"/>
</dbReference>
<name>A0A6P4ZVT4_BRABE</name>
<protein>
    <recommendedName>
        <fullName evidence="9">Transporter</fullName>
    </recommendedName>
</protein>
<keyword evidence="7" id="KW-0915">Sodium</keyword>
<dbReference type="PANTHER" id="PTHR11616:SF182">
    <property type="entry name" value="TRANSPORTER"/>
    <property type="match status" value="1"/>
</dbReference>
<keyword evidence="5 11" id="KW-0472">Membrane</keyword>
<feature type="disulfide bond" evidence="8">
    <location>
        <begin position="196"/>
        <end position="205"/>
    </location>
</feature>
<feature type="compositionally biased region" description="Polar residues" evidence="10">
    <location>
        <begin position="1"/>
        <end position="14"/>
    </location>
</feature>
<keyword evidence="12" id="KW-1185">Reference proteome</keyword>
<evidence type="ECO:0000256" key="4">
    <source>
        <dbReference type="ARBA" id="ARBA00022989"/>
    </source>
</evidence>
<feature type="transmembrane region" description="Helical" evidence="11">
    <location>
        <begin position="261"/>
        <end position="281"/>
    </location>
</feature>
<feature type="binding site" evidence="7">
    <location>
        <position position="317"/>
    </location>
    <ligand>
        <name>Na(+)</name>
        <dbReference type="ChEBI" id="CHEBI:29101"/>
        <label>1</label>
    </ligand>
</feature>
<feature type="transmembrane region" description="Helical" evidence="11">
    <location>
        <begin position="156"/>
        <end position="184"/>
    </location>
</feature>
<feature type="transmembrane region" description="Helical" evidence="11">
    <location>
        <begin position="456"/>
        <end position="475"/>
    </location>
</feature>
<feature type="transmembrane region" description="Helical" evidence="11">
    <location>
        <begin position="310"/>
        <end position="331"/>
    </location>
</feature>
<dbReference type="Proteomes" id="UP000515135">
    <property type="component" value="Unplaced"/>
</dbReference>
<dbReference type="AlphaFoldDB" id="A0A6P4ZVT4"/>
<sequence length="690" mass="77490">MQLNNQPKMENANGSVPDGKRTEEGDVPTAKVDNVEMTTLADGKTVADMEEGKMANHVEEGKKSTLEEEEEEEGRMAWDNKYQYLLSQIGFAVGLGNVWRFPYLCQRNGGGAFLIPYLIMLIIEGIPIFHIEFAIGQRIRKGSISVWSAISPYLGGLGWASVAVSFFVGLYYNVIIAWCMFYLFNSFQSPLPWSSCPGNGTVPECEAASPTSFFWYRETLDITRDIEESGGLDWRLTLCLFCAWLIVCMAMIKGIKSSGKAIYFTATFPYVVLLIFFFRGVTLEGAGDGLARMFTPRVDKLTDPVVWLEAATQVFFSLGVAFGGLISFSSYNPRKNNCTRDAVTVALINSGTSIFACVVIFSVLGFKATHDSQKCLDEFSLVLQRSVPDFNDTVTRGNYLDFQMAYNTTPAIRDFDFTTCDKERNLDTVCRGRTGLAFIVFTEAMNQFYPLALGPLWSILFFFMLLNLGLSSMFGTLEGVLTPILDSGVWKWRKEFLVVTLCVVSFLMGLIFTQRSGNYWLDIFNDYSGTFPLLLIGFIELIAVIWVYGFNRLSDDLEYMTGSRPNIYWKVTWLFLSPLSMGVIFAATIYREASSFPATYQSWDHIKGRLGESEPYPWYAMMTCYLLVILPLICIPIVAIRRIFVPYDGETVQPVEGARWNPFRKNQPKKSANVSSSGLDGIVNPAVTEL</sequence>
<feature type="transmembrane region" description="Helical" evidence="11">
    <location>
        <begin position="496"/>
        <end position="513"/>
    </location>
</feature>
<evidence type="ECO:0000256" key="1">
    <source>
        <dbReference type="ARBA" id="ARBA00004141"/>
    </source>
</evidence>
<keyword evidence="6" id="KW-0325">Glycoprotein</keyword>
<accession>A0A6P4ZVT4</accession>
<comment type="subcellular location">
    <subcellularLocation>
        <location evidence="1">Membrane</location>
        <topology evidence="1">Multi-pass membrane protein</topology>
    </subcellularLocation>
</comment>
<dbReference type="SUPFAM" id="SSF161070">
    <property type="entry name" value="SNF-like"/>
    <property type="match status" value="1"/>
</dbReference>
<feature type="transmembrane region" description="Helical" evidence="11">
    <location>
        <begin position="618"/>
        <end position="640"/>
    </location>
</feature>
<reference evidence="13" key="1">
    <citation type="submission" date="2025-08" db="UniProtKB">
        <authorList>
            <consortium name="RefSeq"/>
        </authorList>
    </citation>
    <scope>IDENTIFICATION</scope>
    <source>
        <tissue evidence="13">Gonad</tissue>
    </source>
</reference>
<evidence type="ECO:0000256" key="2">
    <source>
        <dbReference type="ARBA" id="ARBA00022448"/>
    </source>
</evidence>
<dbReference type="PROSITE" id="PS00610">
    <property type="entry name" value="NA_NEUROTRAN_SYMP_1"/>
    <property type="match status" value="1"/>
</dbReference>
<dbReference type="InterPro" id="IPR037272">
    <property type="entry name" value="SNS_sf"/>
</dbReference>
<keyword evidence="7" id="KW-0479">Metal-binding</keyword>
<feature type="compositionally biased region" description="Basic and acidic residues" evidence="10">
    <location>
        <begin position="45"/>
        <end position="66"/>
    </location>
</feature>
<dbReference type="KEGG" id="bbel:109480355"/>
<evidence type="ECO:0000256" key="3">
    <source>
        <dbReference type="ARBA" id="ARBA00022692"/>
    </source>
</evidence>
<dbReference type="OrthoDB" id="6581954at2759"/>
<evidence type="ECO:0000256" key="10">
    <source>
        <dbReference type="SAM" id="MobiDB-lite"/>
    </source>
</evidence>
<dbReference type="RefSeq" id="XP_019638109.1">
    <property type="nucleotide sequence ID" value="XM_019782550.1"/>
</dbReference>
<feature type="binding site" evidence="7">
    <location>
        <position position="468"/>
    </location>
    <ligand>
        <name>Na(+)</name>
        <dbReference type="ChEBI" id="CHEBI:29101"/>
        <label>1</label>
    </ligand>
</feature>
<evidence type="ECO:0000256" key="8">
    <source>
        <dbReference type="PIRSR" id="PIRSR600175-2"/>
    </source>
</evidence>
<feature type="binding site" evidence="7">
    <location>
        <position position="97"/>
    </location>
    <ligand>
        <name>Na(+)</name>
        <dbReference type="ChEBI" id="CHEBI:29101"/>
        <label>1</label>
    </ligand>
</feature>
<evidence type="ECO:0000256" key="11">
    <source>
        <dbReference type="SAM" id="Phobius"/>
    </source>
</evidence>
<dbReference type="GO" id="GO:0046872">
    <property type="term" value="F:metal ion binding"/>
    <property type="evidence" value="ECO:0007669"/>
    <property type="project" value="UniProtKB-KW"/>
</dbReference>
<feature type="transmembrane region" description="Helical" evidence="11">
    <location>
        <begin position="114"/>
        <end position="135"/>
    </location>
</feature>
<feature type="transmembrane region" description="Helical" evidence="11">
    <location>
        <begin position="234"/>
        <end position="252"/>
    </location>
</feature>
<dbReference type="PANTHER" id="PTHR11616">
    <property type="entry name" value="SODIUM/CHLORIDE DEPENDENT TRANSPORTER"/>
    <property type="match status" value="1"/>
</dbReference>
<keyword evidence="8" id="KW-1015">Disulfide bond</keyword>
<dbReference type="GO" id="GO:0005886">
    <property type="term" value="C:plasma membrane"/>
    <property type="evidence" value="ECO:0007669"/>
    <property type="project" value="InterPro"/>
</dbReference>
<keyword evidence="9" id="KW-0769">Symport</keyword>
<dbReference type="GO" id="GO:0015293">
    <property type="term" value="F:symporter activity"/>
    <property type="evidence" value="ECO:0007669"/>
    <property type="project" value="UniProtKB-KW"/>
</dbReference>
<dbReference type="GeneID" id="109480355"/>
<dbReference type="CDD" id="cd10332">
    <property type="entry name" value="SLC6sbd-B0AT-like"/>
    <property type="match status" value="1"/>
</dbReference>
<dbReference type="InterPro" id="IPR002438">
    <property type="entry name" value="Neutral_aa_SLC6"/>
</dbReference>
<evidence type="ECO:0000256" key="7">
    <source>
        <dbReference type="PIRSR" id="PIRSR600175-1"/>
    </source>
</evidence>
<feature type="binding site" evidence="7">
    <location>
        <position position="92"/>
    </location>
    <ligand>
        <name>Na(+)</name>
        <dbReference type="ChEBI" id="CHEBI:29101"/>
        <label>1</label>
    </ligand>
</feature>
<feature type="binding site" evidence="7">
    <location>
        <position position="349"/>
    </location>
    <ligand>
        <name>Na(+)</name>
        <dbReference type="ChEBI" id="CHEBI:29101"/>
        <label>1</label>
    </ligand>
</feature>
<evidence type="ECO:0000313" key="13">
    <source>
        <dbReference type="RefSeq" id="XP_019638109.1"/>
    </source>
</evidence>
<feature type="transmembrane region" description="Helical" evidence="11">
    <location>
        <begin position="571"/>
        <end position="590"/>
    </location>
</feature>
<keyword evidence="2 9" id="KW-0813">Transport</keyword>
<evidence type="ECO:0000313" key="12">
    <source>
        <dbReference type="Proteomes" id="UP000515135"/>
    </source>
</evidence>
<comment type="similarity">
    <text evidence="9">Belongs to the sodium:neurotransmitter symporter (SNF) (TC 2.A.22) family.</text>
</comment>
<dbReference type="NCBIfam" id="NF037979">
    <property type="entry name" value="Na_transp"/>
    <property type="match status" value="1"/>
</dbReference>
<keyword evidence="4 11" id="KW-1133">Transmembrane helix</keyword>
<evidence type="ECO:0000256" key="6">
    <source>
        <dbReference type="ARBA" id="ARBA00023180"/>
    </source>
</evidence>
<feature type="binding site" evidence="7">
    <location>
        <position position="90"/>
    </location>
    <ligand>
        <name>Na(+)</name>
        <dbReference type="ChEBI" id="CHEBI:29101"/>
        <label>1</label>
    </ligand>
</feature>
<feature type="transmembrane region" description="Helical" evidence="11">
    <location>
        <begin position="533"/>
        <end position="550"/>
    </location>
</feature>
<organism evidence="12 13">
    <name type="scientific">Branchiostoma belcheri</name>
    <name type="common">Amphioxus</name>
    <dbReference type="NCBI Taxonomy" id="7741"/>
    <lineage>
        <taxon>Eukaryota</taxon>
        <taxon>Metazoa</taxon>
        <taxon>Chordata</taxon>
        <taxon>Cephalochordata</taxon>
        <taxon>Leptocardii</taxon>
        <taxon>Amphioxiformes</taxon>
        <taxon>Branchiostomatidae</taxon>
        <taxon>Branchiostoma</taxon>
    </lineage>
</organism>
<feature type="binding site" evidence="7">
    <location>
        <position position="472"/>
    </location>
    <ligand>
        <name>Na(+)</name>
        <dbReference type="ChEBI" id="CHEBI:29101"/>
        <label>1</label>
    </ligand>
</feature>
<proteinExistence type="inferred from homology"/>
<evidence type="ECO:0000256" key="9">
    <source>
        <dbReference type="RuleBase" id="RU003732"/>
    </source>
</evidence>
<feature type="transmembrane region" description="Helical" evidence="11">
    <location>
        <begin position="84"/>
        <end position="102"/>
    </location>
</feature>
<dbReference type="Pfam" id="PF00209">
    <property type="entry name" value="SNF"/>
    <property type="match status" value="1"/>
</dbReference>
<gene>
    <name evidence="13" type="primary">LOC109480355</name>
</gene>
<dbReference type="PRINTS" id="PR00176">
    <property type="entry name" value="NANEUSMPORT"/>
</dbReference>
<dbReference type="InterPro" id="IPR000175">
    <property type="entry name" value="Na/ntran_symport"/>
</dbReference>
<keyword evidence="3 9" id="KW-0812">Transmembrane</keyword>
<dbReference type="GO" id="GO:0035725">
    <property type="term" value="P:sodium ion transmembrane transport"/>
    <property type="evidence" value="ECO:0007669"/>
    <property type="project" value="TreeGrafter"/>
</dbReference>
<feature type="binding site" evidence="7">
    <location>
        <position position="93"/>
    </location>
    <ligand>
        <name>Na(+)</name>
        <dbReference type="ChEBI" id="CHEBI:29101"/>
        <label>1</label>
    </ligand>
</feature>
<feature type="transmembrane region" description="Helical" evidence="11">
    <location>
        <begin position="343"/>
        <end position="364"/>
    </location>
</feature>
<feature type="region of interest" description="Disordered" evidence="10">
    <location>
        <begin position="1"/>
        <end position="71"/>
    </location>
</feature>
<dbReference type="GO" id="GO:0006865">
    <property type="term" value="P:amino acid transport"/>
    <property type="evidence" value="ECO:0007669"/>
    <property type="project" value="TreeGrafter"/>
</dbReference>